<organism evidence="2 3">
    <name type="scientific">Microbacterium nanhaiense</name>
    <dbReference type="NCBI Taxonomy" id="1301026"/>
    <lineage>
        <taxon>Bacteria</taxon>
        <taxon>Bacillati</taxon>
        <taxon>Actinomycetota</taxon>
        <taxon>Actinomycetes</taxon>
        <taxon>Micrococcales</taxon>
        <taxon>Microbacteriaceae</taxon>
        <taxon>Microbacterium</taxon>
    </lineage>
</organism>
<protein>
    <recommendedName>
        <fullName evidence="4">DUF2975 domain-containing protein</fullName>
    </recommendedName>
</protein>
<gene>
    <name evidence="2" type="ORF">GCM10010910_20490</name>
</gene>
<feature type="transmembrane region" description="Helical" evidence="1">
    <location>
        <begin position="12"/>
        <end position="32"/>
    </location>
</feature>
<evidence type="ECO:0008006" key="4">
    <source>
        <dbReference type="Google" id="ProtNLM"/>
    </source>
</evidence>
<dbReference type="Proteomes" id="UP000638043">
    <property type="component" value="Unassembled WGS sequence"/>
</dbReference>
<evidence type="ECO:0000256" key="1">
    <source>
        <dbReference type="SAM" id="Phobius"/>
    </source>
</evidence>
<feature type="transmembrane region" description="Helical" evidence="1">
    <location>
        <begin position="135"/>
        <end position="156"/>
    </location>
</feature>
<keyword evidence="1" id="KW-0472">Membrane</keyword>
<feature type="transmembrane region" description="Helical" evidence="1">
    <location>
        <begin position="44"/>
        <end position="64"/>
    </location>
</feature>
<dbReference type="RefSeq" id="WP_188701573.1">
    <property type="nucleotide sequence ID" value="NZ_BMMQ01000006.1"/>
</dbReference>
<keyword evidence="1" id="KW-0812">Transmembrane</keyword>
<evidence type="ECO:0000313" key="3">
    <source>
        <dbReference type="Proteomes" id="UP000638043"/>
    </source>
</evidence>
<proteinExistence type="predicted"/>
<keyword evidence="3" id="KW-1185">Reference proteome</keyword>
<reference evidence="3" key="1">
    <citation type="journal article" date="2019" name="Int. J. Syst. Evol. Microbiol.">
        <title>The Global Catalogue of Microorganisms (GCM) 10K type strain sequencing project: providing services to taxonomists for standard genome sequencing and annotation.</title>
        <authorList>
            <consortium name="The Broad Institute Genomics Platform"/>
            <consortium name="The Broad Institute Genome Sequencing Center for Infectious Disease"/>
            <person name="Wu L."/>
            <person name="Ma J."/>
        </authorList>
    </citation>
    <scope>NUCLEOTIDE SEQUENCE [LARGE SCALE GENOMIC DNA]</scope>
    <source>
        <strain evidence="3">CGMCC 4.7181</strain>
    </source>
</reference>
<keyword evidence="1" id="KW-1133">Transmembrane helix</keyword>
<dbReference type="EMBL" id="BMMQ01000006">
    <property type="protein sequence ID" value="GGO64795.1"/>
    <property type="molecule type" value="Genomic_DNA"/>
</dbReference>
<comment type="caution">
    <text evidence="2">The sequence shown here is derived from an EMBL/GenBank/DDBJ whole genome shotgun (WGS) entry which is preliminary data.</text>
</comment>
<accession>A0ABQ2N6H5</accession>
<name>A0ABQ2N6H5_9MICO</name>
<sequence>MISVGGSSVGETLGFLALALALAVLIIAWVVARGRRRGSTTIALDTAFALSSWITGVGAVFALIRFGAALVDERAEISTSQVTLDAADSLPCGHHVESDRSGDGPWLECIVSASTRVSVDGVPLGARALLATGELLTTIAILAPFALVAAVCFETLRGRTFGNTVIRSLWTAAAVILAAGTLGGAIAPFGEFLALSGIDSAYAPQSVHTSLTLLPLGGALLCAALAAIFRHGARLQRDTEGLV</sequence>
<feature type="transmembrane region" description="Helical" evidence="1">
    <location>
        <begin position="210"/>
        <end position="229"/>
    </location>
</feature>
<evidence type="ECO:0000313" key="2">
    <source>
        <dbReference type="EMBL" id="GGO64795.1"/>
    </source>
</evidence>
<feature type="transmembrane region" description="Helical" evidence="1">
    <location>
        <begin position="168"/>
        <end position="190"/>
    </location>
</feature>